<accession>A0A438I6P7</accession>
<evidence type="ECO:0000256" key="4">
    <source>
        <dbReference type="SAM" id="Phobius"/>
    </source>
</evidence>
<keyword evidence="4" id="KW-0472">Membrane</keyword>
<evidence type="ECO:0000256" key="2">
    <source>
        <dbReference type="ARBA" id="ARBA00022771"/>
    </source>
</evidence>
<organism evidence="6 7">
    <name type="scientific">Vitis vinifera</name>
    <name type="common">Grape</name>
    <dbReference type="NCBI Taxonomy" id="29760"/>
    <lineage>
        <taxon>Eukaryota</taxon>
        <taxon>Viridiplantae</taxon>
        <taxon>Streptophyta</taxon>
        <taxon>Embryophyta</taxon>
        <taxon>Tracheophyta</taxon>
        <taxon>Spermatophyta</taxon>
        <taxon>Magnoliopsida</taxon>
        <taxon>eudicotyledons</taxon>
        <taxon>Gunneridae</taxon>
        <taxon>Pentapetalae</taxon>
        <taxon>rosids</taxon>
        <taxon>Vitales</taxon>
        <taxon>Vitaceae</taxon>
        <taxon>Viteae</taxon>
        <taxon>Vitis</taxon>
    </lineage>
</organism>
<evidence type="ECO:0000313" key="7">
    <source>
        <dbReference type="Proteomes" id="UP000288805"/>
    </source>
</evidence>
<evidence type="ECO:0000256" key="1">
    <source>
        <dbReference type="ARBA" id="ARBA00022723"/>
    </source>
</evidence>
<dbReference type="Proteomes" id="UP000288805">
    <property type="component" value="Unassembled WGS sequence"/>
</dbReference>
<dbReference type="InterPro" id="IPR013083">
    <property type="entry name" value="Znf_RING/FYVE/PHD"/>
</dbReference>
<keyword evidence="2" id="KW-0863">Zinc-finger</keyword>
<dbReference type="InterPro" id="IPR034732">
    <property type="entry name" value="EPHD"/>
</dbReference>
<keyword evidence="6" id="KW-0489">Methyltransferase</keyword>
<dbReference type="PANTHER" id="PTHR13793">
    <property type="entry name" value="PHD FINGER PROTEINS"/>
    <property type="match status" value="1"/>
</dbReference>
<keyword evidence="1" id="KW-0479">Metal-binding</keyword>
<dbReference type="GO" id="GO:0008168">
    <property type="term" value="F:methyltransferase activity"/>
    <property type="evidence" value="ECO:0007669"/>
    <property type="project" value="UniProtKB-KW"/>
</dbReference>
<reference evidence="6 7" key="1">
    <citation type="journal article" date="2018" name="PLoS Genet.">
        <title>Population sequencing reveals clonal diversity and ancestral inbreeding in the grapevine cultivar Chardonnay.</title>
        <authorList>
            <person name="Roach M.J."/>
            <person name="Johnson D.L."/>
            <person name="Bohlmann J."/>
            <person name="van Vuuren H.J."/>
            <person name="Jones S.J."/>
            <person name="Pretorius I.S."/>
            <person name="Schmidt S.A."/>
            <person name="Borneman A.R."/>
        </authorList>
    </citation>
    <scope>NUCLEOTIDE SEQUENCE [LARGE SCALE GENOMIC DNA]</scope>
    <source>
        <strain evidence="7">cv. Chardonnay</strain>
        <tissue evidence="6">Leaf</tissue>
    </source>
</reference>
<feature type="domain" description="PHD-type" evidence="5">
    <location>
        <begin position="230"/>
        <end position="318"/>
    </location>
</feature>
<dbReference type="PANTHER" id="PTHR13793:SF140">
    <property type="entry name" value="HISTONE-LYSINE N-METHYLTRANSFERASE ATX2"/>
    <property type="match status" value="1"/>
</dbReference>
<keyword evidence="4" id="KW-1133">Transmembrane helix</keyword>
<proteinExistence type="predicted"/>
<name>A0A438I6P7_VITVI</name>
<keyword evidence="4" id="KW-0812">Transmembrane</keyword>
<dbReference type="Gene3D" id="3.30.40.10">
    <property type="entry name" value="Zinc/RING finger domain, C3HC4 (zinc finger)"/>
    <property type="match status" value="1"/>
</dbReference>
<keyword evidence="3" id="KW-0862">Zinc</keyword>
<protein>
    <submittedName>
        <fullName evidence="6">Histone-lysine N-methyltransferase TRX1</fullName>
    </submittedName>
</protein>
<dbReference type="InterPro" id="IPR050701">
    <property type="entry name" value="Histone_Mod_Regulator"/>
</dbReference>
<dbReference type="EMBL" id="QGNW01000138">
    <property type="protein sequence ID" value="RVW92380.1"/>
    <property type="molecule type" value="Genomic_DNA"/>
</dbReference>
<keyword evidence="6" id="KW-0808">Transferase</keyword>
<evidence type="ECO:0000313" key="6">
    <source>
        <dbReference type="EMBL" id="RVW92380.1"/>
    </source>
</evidence>
<gene>
    <name evidence="6" type="primary">TRX1</name>
    <name evidence="6" type="ORF">CK203_032457</name>
</gene>
<dbReference type="GO" id="GO:0008270">
    <property type="term" value="F:zinc ion binding"/>
    <property type="evidence" value="ECO:0007669"/>
    <property type="project" value="UniProtKB-KW"/>
</dbReference>
<sequence length="318" mass="35076">MQNSASDGSSAEGGAEKLNESGFDMFGFSNPEIFRLVQELSTSKISSKFSMSKSISRRYQDLSSGYRPVRVDWKDLDKCSVCHMDEEYENNLFLQCDKCRMMVWALLMVLPVTFICSICIHWHCITAVIGLDCVQLGLAVFLLHMHLLVSHSCSDWFKLHATWSGQPNPMQPVSGCSELMRGNSAIKGNSLGCPGHPAWRVHARCYGELEPVDGVLWLCKLCGPGAPDSPPPCCLCPVTGGAMKPTTDGRWAHLACAIWIPETCLSDIKTMEPIDGLSRINKDRWKLLCSICGVSYGACIQDFTLHSPAKISEADNSM</sequence>
<dbReference type="GO" id="GO:0032259">
    <property type="term" value="P:methylation"/>
    <property type="evidence" value="ECO:0007669"/>
    <property type="project" value="UniProtKB-KW"/>
</dbReference>
<dbReference type="InterPro" id="IPR003889">
    <property type="entry name" value="FYrich_C"/>
</dbReference>
<dbReference type="PROSITE" id="PS51805">
    <property type="entry name" value="EPHD"/>
    <property type="match status" value="1"/>
</dbReference>
<evidence type="ECO:0000256" key="3">
    <source>
        <dbReference type="ARBA" id="ARBA00022833"/>
    </source>
</evidence>
<dbReference type="AlphaFoldDB" id="A0A438I6P7"/>
<dbReference type="GO" id="GO:0005634">
    <property type="term" value="C:nucleus"/>
    <property type="evidence" value="ECO:0007669"/>
    <property type="project" value="InterPro"/>
</dbReference>
<comment type="caution">
    <text evidence="6">The sequence shown here is derived from an EMBL/GenBank/DDBJ whole genome shotgun (WGS) entry which is preliminary data.</text>
</comment>
<dbReference type="PROSITE" id="PS51543">
    <property type="entry name" value="FYRC"/>
    <property type="match status" value="1"/>
</dbReference>
<feature type="transmembrane region" description="Helical" evidence="4">
    <location>
        <begin position="101"/>
        <end position="123"/>
    </location>
</feature>
<dbReference type="Pfam" id="PF13832">
    <property type="entry name" value="zf-HC5HC2H_2"/>
    <property type="match status" value="1"/>
</dbReference>
<evidence type="ECO:0000259" key="5">
    <source>
        <dbReference type="PROSITE" id="PS51805"/>
    </source>
</evidence>